<evidence type="ECO:0000256" key="2">
    <source>
        <dbReference type="ARBA" id="ARBA00023253"/>
    </source>
</evidence>
<keyword evidence="4" id="KW-0812">Transmembrane</keyword>
<dbReference type="Proteomes" id="UP000222542">
    <property type="component" value="Unassembled WGS sequence"/>
</dbReference>
<proteinExistence type="predicted"/>
<dbReference type="PANTHER" id="PTHR13398:SF0">
    <property type="entry name" value="GDP-FUCOSE PROTEIN O-FUCOSYLTRANSFERASE 2"/>
    <property type="match status" value="1"/>
</dbReference>
<keyword evidence="4" id="KW-1133">Transmembrane helix</keyword>
<evidence type="ECO:0000256" key="3">
    <source>
        <dbReference type="ARBA" id="ARBA00023277"/>
    </source>
</evidence>
<accession>A0A2G2ZHJ0</accession>
<keyword evidence="1" id="KW-0808">Transferase</keyword>
<comment type="caution">
    <text evidence="5">The sequence shown here is derived from an EMBL/GenBank/DDBJ whole genome shotgun (WGS) entry which is preliminary data.</text>
</comment>
<dbReference type="AlphaFoldDB" id="A0A2G2ZHJ0"/>
<keyword evidence="6" id="KW-1185">Reference proteome</keyword>
<protein>
    <submittedName>
        <fullName evidence="5">Uncharacterized protein</fullName>
    </submittedName>
</protein>
<evidence type="ECO:0000313" key="5">
    <source>
        <dbReference type="EMBL" id="PHT81467.1"/>
    </source>
</evidence>
<reference evidence="5 6" key="2">
    <citation type="journal article" date="2017" name="Genome Biol.">
        <title>New reference genome sequences of hot pepper reveal the massive evolution of plant disease-resistance genes by retroduplication.</title>
        <authorList>
            <person name="Kim S."/>
            <person name="Park J."/>
            <person name="Yeom S.I."/>
            <person name="Kim Y.M."/>
            <person name="Seo E."/>
            <person name="Kim K.T."/>
            <person name="Kim M.S."/>
            <person name="Lee J.M."/>
            <person name="Cheong K."/>
            <person name="Shin H.S."/>
            <person name="Kim S.B."/>
            <person name="Han K."/>
            <person name="Lee J."/>
            <person name="Park M."/>
            <person name="Lee H.A."/>
            <person name="Lee H.Y."/>
            <person name="Lee Y."/>
            <person name="Oh S."/>
            <person name="Lee J.H."/>
            <person name="Choi E."/>
            <person name="Choi E."/>
            <person name="Lee S.E."/>
            <person name="Jeon J."/>
            <person name="Kim H."/>
            <person name="Choi G."/>
            <person name="Song H."/>
            <person name="Lee J."/>
            <person name="Lee S.C."/>
            <person name="Kwon J.K."/>
            <person name="Lee H.Y."/>
            <person name="Koo N."/>
            <person name="Hong Y."/>
            <person name="Kim R.W."/>
            <person name="Kang W.H."/>
            <person name="Huh J.H."/>
            <person name="Kang B.C."/>
            <person name="Yang T.J."/>
            <person name="Lee Y.H."/>
            <person name="Bennetzen J.L."/>
            <person name="Choi D."/>
        </authorList>
    </citation>
    <scope>NUCLEOTIDE SEQUENCE [LARGE SCALE GENOMIC DNA]</scope>
    <source>
        <strain evidence="6">cv. CM334</strain>
    </source>
</reference>
<keyword evidence="3" id="KW-0119">Carbohydrate metabolism</keyword>
<dbReference type="STRING" id="4072.A0A2G2ZHJ0"/>
<evidence type="ECO:0000313" key="6">
    <source>
        <dbReference type="Proteomes" id="UP000222542"/>
    </source>
</evidence>
<evidence type="ECO:0000256" key="4">
    <source>
        <dbReference type="SAM" id="Phobius"/>
    </source>
</evidence>
<dbReference type="InterPro" id="IPR045130">
    <property type="entry name" value="OFUT2-like"/>
</dbReference>
<name>A0A2G2ZHJ0_CAPAN</name>
<dbReference type="EMBL" id="AYRZ02000005">
    <property type="protein sequence ID" value="PHT81467.1"/>
    <property type="molecule type" value="Genomic_DNA"/>
</dbReference>
<gene>
    <name evidence="5" type="ORF">T459_14482</name>
</gene>
<keyword evidence="4" id="KW-0472">Membrane</keyword>
<sequence>MIEWKPKSGKYLFAICTSGQMSTHLICLEKHMFFAALLNHILITPSSKVDYEFRRVLDIGHINKCLVRTVVVTFEEFAKSRKGHMHIDKFICYFSKPQPFYLDDEHVKKLKSLGVSMNKLEVAWDEDAKNLKPRTVQDIMTSFLWMMMFLQLVMHFLSMWKRNG</sequence>
<dbReference type="GO" id="GO:0006004">
    <property type="term" value="P:fucose metabolic process"/>
    <property type="evidence" value="ECO:0007669"/>
    <property type="project" value="UniProtKB-KW"/>
</dbReference>
<organism evidence="5 6">
    <name type="scientific">Capsicum annuum</name>
    <name type="common">Capsicum pepper</name>
    <dbReference type="NCBI Taxonomy" id="4072"/>
    <lineage>
        <taxon>Eukaryota</taxon>
        <taxon>Viridiplantae</taxon>
        <taxon>Streptophyta</taxon>
        <taxon>Embryophyta</taxon>
        <taxon>Tracheophyta</taxon>
        <taxon>Spermatophyta</taxon>
        <taxon>Magnoliopsida</taxon>
        <taxon>eudicotyledons</taxon>
        <taxon>Gunneridae</taxon>
        <taxon>Pentapetalae</taxon>
        <taxon>asterids</taxon>
        <taxon>lamiids</taxon>
        <taxon>Solanales</taxon>
        <taxon>Solanaceae</taxon>
        <taxon>Solanoideae</taxon>
        <taxon>Capsiceae</taxon>
        <taxon>Capsicum</taxon>
    </lineage>
</organism>
<keyword evidence="2" id="KW-0294">Fucose metabolism</keyword>
<dbReference type="PANTHER" id="PTHR13398">
    <property type="entry name" value="GDP-FUCOSE PROTEIN O-FUCOSYLTRANSFERASE 2"/>
    <property type="match status" value="1"/>
</dbReference>
<reference evidence="5 6" key="1">
    <citation type="journal article" date="2014" name="Nat. Genet.">
        <title>Genome sequence of the hot pepper provides insights into the evolution of pungency in Capsicum species.</title>
        <authorList>
            <person name="Kim S."/>
            <person name="Park M."/>
            <person name="Yeom S.I."/>
            <person name="Kim Y.M."/>
            <person name="Lee J.M."/>
            <person name="Lee H.A."/>
            <person name="Seo E."/>
            <person name="Choi J."/>
            <person name="Cheong K."/>
            <person name="Kim K.T."/>
            <person name="Jung K."/>
            <person name="Lee G.W."/>
            <person name="Oh S.K."/>
            <person name="Bae C."/>
            <person name="Kim S.B."/>
            <person name="Lee H.Y."/>
            <person name="Kim S.Y."/>
            <person name="Kim M.S."/>
            <person name="Kang B.C."/>
            <person name="Jo Y.D."/>
            <person name="Yang H.B."/>
            <person name="Jeong H.J."/>
            <person name="Kang W.H."/>
            <person name="Kwon J.K."/>
            <person name="Shin C."/>
            <person name="Lim J.Y."/>
            <person name="Park J.H."/>
            <person name="Huh J.H."/>
            <person name="Kim J.S."/>
            <person name="Kim B.D."/>
            <person name="Cohen O."/>
            <person name="Paran I."/>
            <person name="Suh M.C."/>
            <person name="Lee S.B."/>
            <person name="Kim Y.K."/>
            <person name="Shin Y."/>
            <person name="Noh S.J."/>
            <person name="Park J."/>
            <person name="Seo Y.S."/>
            <person name="Kwon S.Y."/>
            <person name="Kim H.A."/>
            <person name="Park J.M."/>
            <person name="Kim H.J."/>
            <person name="Choi S.B."/>
            <person name="Bosland P.W."/>
            <person name="Reeves G."/>
            <person name="Jo S.H."/>
            <person name="Lee B.W."/>
            <person name="Cho H.T."/>
            <person name="Choi H.S."/>
            <person name="Lee M.S."/>
            <person name="Yu Y."/>
            <person name="Do Choi Y."/>
            <person name="Park B.S."/>
            <person name="van Deynze A."/>
            <person name="Ashrafi H."/>
            <person name="Hill T."/>
            <person name="Kim W.T."/>
            <person name="Pai H.S."/>
            <person name="Ahn H.K."/>
            <person name="Yeam I."/>
            <person name="Giovannoni J.J."/>
            <person name="Rose J.K."/>
            <person name="Sorensen I."/>
            <person name="Lee S.J."/>
            <person name="Kim R.W."/>
            <person name="Choi I.Y."/>
            <person name="Choi B.S."/>
            <person name="Lim J.S."/>
            <person name="Lee Y.H."/>
            <person name="Choi D."/>
        </authorList>
    </citation>
    <scope>NUCLEOTIDE SEQUENCE [LARGE SCALE GENOMIC DNA]</scope>
    <source>
        <strain evidence="6">cv. CM334</strain>
    </source>
</reference>
<dbReference type="Gramene" id="PHT81467">
    <property type="protein sequence ID" value="PHT81467"/>
    <property type="gene ID" value="T459_14482"/>
</dbReference>
<evidence type="ECO:0000256" key="1">
    <source>
        <dbReference type="ARBA" id="ARBA00022679"/>
    </source>
</evidence>
<dbReference type="GO" id="GO:0046922">
    <property type="term" value="F:peptide-O-fucosyltransferase activity"/>
    <property type="evidence" value="ECO:0000318"/>
    <property type="project" value="GO_Central"/>
</dbReference>
<feature type="transmembrane region" description="Helical" evidence="4">
    <location>
        <begin position="139"/>
        <end position="160"/>
    </location>
</feature>